<evidence type="ECO:0000313" key="1">
    <source>
        <dbReference type="EMBL" id="GAA5096492.1"/>
    </source>
</evidence>
<gene>
    <name evidence="1" type="ORF">GCM10023210_30310</name>
</gene>
<dbReference type="EMBL" id="BAABHX010000005">
    <property type="protein sequence ID" value="GAA5096492.1"/>
    <property type="molecule type" value="Genomic_DNA"/>
</dbReference>
<evidence type="ECO:0000313" key="2">
    <source>
        <dbReference type="Proteomes" id="UP001500353"/>
    </source>
</evidence>
<reference evidence="2" key="1">
    <citation type="journal article" date="2019" name="Int. J. Syst. Evol. Microbiol.">
        <title>The Global Catalogue of Microorganisms (GCM) 10K type strain sequencing project: providing services to taxonomists for standard genome sequencing and annotation.</title>
        <authorList>
            <consortium name="The Broad Institute Genomics Platform"/>
            <consortium name="The Broad Institute Genome Sequencing Center for Infectious Disease"/>
            <person name="Wu L."/>
            <person name="Ma J."/>
        </authorList>
    </citation>
    <scope>NUCLEOTIDE SEQUENCE [LARGE SCALE GENOMIC DNA]</scope>
    <source>
        <strain evidence="2">JCM 18019</strain>
    </source>
</reference>
<sequence>MENSIKIGNHHYDVNSDHFLLKWEESLSNFKELSYLKRFPNLISASFTNSNLNDEGLAHVSNCSKIENLNLQDTEITNDGIKYLKNLKFLQYLRLKGNSQLTDECISHLLELENLLNLQIQETSITEDGLKKLTALKYMENITIQVQSNNYTFEGLLKISSKLPDCEILAKGDGTFCNGEFEGKWRH</sequence>
<dbReference type="Gene3D" id="3.80.10.10">
    <property type="entry name" value="Ribonuclease Inhibitor"/>
    <property type="match status" value="2"/>
</dbReference>
<dbReference type="SUPFAM" id="SSF52047">
    <property type="entry name" value="RNI-like"/>
    <property type="match status" value="1"/>
</dbReference>
<comment type="caution">
    <text evidence="1">The sequence shown here is derived from an EMBL/GenBank/DDBJ whole genome shotgun (WGS) entry which is preliminary data.</text>
</comment>
<dbReference type="RefSeq" id="WP_345205814.1">
    <property type="nucleotide sequence ID" value="NZ_BAABHX010000005.1"/>
</dbReference>
<keyword evidence="2" id="KW-1185">Reference proteome</keyword>
<dbReference type="InterPro" id="IPR032675">
    <property type="entry name" value="LRR_dom_sf"/>
</dbReference>
<name>A0ABP9MI11_9FLAO</name>
<proteinExistence type="predicted"/>
<protein>
    <submittedName>
        <fullName evidence="1">Uncharacterized protein</fullName>
    </submittedName>
</protein>
<organism evidence="1 2">
    <name type="scientific">Chryseobacterium ginsengisoli</name>
    <dbReference type="NCBI Taxonomy" id="363853"/>
    <lineage>
        <taxon>Bacteria</taxon>
        <taxon>Pseudomonadati</taxon>
        <taxon>Bacteroidota</taxon>
        <taxon>Flavobacteriia</taxon>
        <taxon>Flavobacteriales</taxon>
        <taxon>Weeksellaceae</taxon>
        <taxon>Chryseobacterium group</taxon>
        <taxon>Chryseobacterium</taxon>
    </lineage>
</organism>
<dbReference type="Proteomes" id="UP001500353">
    <property type="component" value="Unassembled WGS sequence"/>
</dbReference>
<accession>A0ABP9MI11</accession>